<evidence type="ECO:0000313" key="7">
    <source>
        <dbReference type="Ensembl" id="ENSSFOP00015058632.1"/>
    </source>
</evidence>
<keyword evidence="5" id="KW-0256">Endoplasmic reticulum</keyword>
<dbReference type="Gene3D" id="3.40.30.10">
    <property type="entry name" value="Glutaredoxin"/>
    <property type="match status" value="1"/>
</dbReference>
<accession>A0A8C9U287</accession>
<dbReference type="SUPFAM" id="SSF52833">
    <property type="entry name" value="Thioredoxin-like"/>
    <property type="match status" value="1"/>
</dbReference>
<comment type="similarity">
    <text evidence="6">Belongs to the AGR family.</text>
</comment>
<reference evidence="7 8" key="1">
    <citation type="submission" date="2019-04" db="EMBL/GenBank/DDBJ databases">
        <authorList>
            <consortium name="Wellcome Sanger Institute Data Sharing"/>
        </authorList>
    </citation>
    <scope>NUCLEOTIDE SEQUENCE [LARGE SCALE GENOMIC DNA]</scope>
</reference>
<keyword evidence="3" id="KW-0964">Secreted</keyword>
<dbReference type="Proteomes" id="UP000694397">
    <property type="component" value="Chromosome 23"/>
</dbReference>
<proteinExistence type="inferred from homology"/>
<dbReference type="OrthoDB" id="262308at2759"/>
<dbReference type="Pfam" id="PF13899">
    <property type="entry name" value="Thioredoxin_7"/>
    <property type="match status" value="1"/>
</dbReference>
<evidence type="ECO:0000256" key="2">
    <source>
        <dbReference type="ARBA" id="ARBA00004613"/>
    </source>
</evidence>
<evidence type="ECO:0000313" key="8">
    <source>
        <dbReference type="Proteomes" id="UP000694397"/>
    </source>
</evidence>
<protein>
    <submittedName>
        <fullName evidence="7">Anterior gradient 2</fullName>
    </submittedName>
</protein>
<dbReference type="GeneTree" id="ENSGT00530000063273"/>
<keyword evidence="8" id="KW-1185">Reference proteome</keyword>
<dbReference type="InterPro" id="IPR036249">
    <property type="entry name" value="Thioredoxin-like_sf"/>
</dbReference>
<name>A0A8C9U287_SCLFO</name>
<dbReference type="InterPro" id="IPR051099">
    <property type="entry name" value="AGR/TXD"/>
</dbReference>
<gene>
    <name evidence="7" type="primary">AGR2</name>
    <name evidence="7" type="synonym">agr2</name>
</gene>
<evidence type="ECO:0000256" key="4">
    <source>
        <dbReference type="ARBA" id="ARBA00022729"/>
    </source>
</evidence>
<dbReference type="Ensembl" id="ENSSFOT00015056748.1">
    <property type="protein sequence ID" value="ENSSFOP00015058632.1"/>
    <property type="gene ID" value="ENSSFOG00015015479.2"/>
</dbReference>
<organism evidence="7 8">
    <name type="scientific">Scleropages formosus</name>
    <name type="common">Asian bonytongue</name>
    <name type="synonym">Osteoglossum formosum</name>
    <dbReference type="NCBI Taxonomy" id="113540"/>
    <lineage>
        <taxon>Eukaryota</taxon>
        <taxon>Metazoa</taxon>
        <taxon>Chordata</taxon>
        <taxon>Craniata</taxon>
        <taxon>Vertebrata</taxon>
        <taxon>Euteleostomi</taxon>
        <taxon>Actinopterygii</taxon>
        <taxon>Neopterygii</taxon>
        <taxon>Teleostei</taxon>
        <taxon>Osteoglossocephala</taxon>
        <taxon>Osteoglossomorpha</taxon>
        <taxon>Osteoglossiformes</taxon>
        <taxon>Osteoglossidae</taxon>
        <taxon>Scleropages</taxon>
    </lineage>
</organism>
<sequence length="181" mass="20663">MRLELLFRDQHYLPRLGVLLTTVRIIPTLLSKSHVPLRSAPSPGWGDELIWAQTYEEALYRAKSSTKFLMVIFHLENCPHSSALKKAFAENKKIQKMADEDFILLNLVFETTDKHLSPDGQYVPRILFLASPSLRLADPSLTVRADITGRYADRLYAYEPSDVGLREYGSARRSATRNRKA</sequence>
<dbReference type="GO" id="GO:0005783">
    <property type="term" value="C:endoplasmic reticulum"/>
    <property type="evidence" value="ECO:0007669"/>
    <property type="project" value="UniProtKB-SubCell"/>
</dbReference>
<comment type="subcellular location">
    <subcellularLocation>
        <location evidence="1">Endoplasmic reticulum</location>
    </subcellularLocation>
    <subcellularLocation>
        <location evidence="2">Secreted</location>
    </subcellularLocation>
</comment>
<dbReference type="PANTHER" id="PTHR15337:SF1">
    <property type="entry name" value="ANTERIOR GRADIENT PROTEIN 2 HOMOLOG"/>
    <property type="match status" value="1"/>
</dbReference>
<dbReference type="PANTHER" id="PTHR15337">
    <property type="entry name" value="ANTERIOR GRADIENT PROTEIN-RELATED"/>
    <property type="match status" value="1"/>
</dbReference>
<evidence type="ECO:0000256" key="6">
    <source>
        <dbReference type="ARBA" id="ARBA00038124"/>
    </source>
</evidence>
<reference evidence="7" key="2">
    <citation type="submission" date="2025-08" db="UniProtKB">
        <authorList>
            <consortium name="Ensembl"/>
        </authorList>
    </citation>
    <scope>IDENTIFICATION</scope>
</reference>
<reference evidence="7" key="3">
    <citation type="submission" date="2025-09" db="UniProtKB">
        <authorList>
            <consortium name="Ensembl"/>
        </authorList>
    </citation>
    <scope>IDENTIFICATION</scope>
</reference>
<dbReference type="GO" id="GO:0005576">
    <property type="term" value="C:extracellular region"/>
    <property type="evidence" value="ECO:0007669"/>
    <property type="project" value="UniProtKB-SubCell"/>
</dbReference>
<evidence type="ECO:0000256" key="1">
    <source>
        <dbReference type="ARBA" id="ARBA00004240"/>
    </source>
</evidence>
<keyword evidence="4" id="KW-0732">Signal</keyword>
<evidence type="ECO:0000256" key="5">
    <source>
        <dbReference type="ARBA" id="ARBA00022824"/>
    </source>
</evidence>
<evidence type="ECO:0000256" key="3">
    <source>
        <dbReference type="ARBA" id="ARBA00022525"/>
    </source>
</evidence>
<dbReference type="FunFam" id="3.40.30.10:FF:000036">
    <property type="entry name" value="anterior gradient protein 2 homolog"/>
    <property type="match status" value="1"/>
</dbReference>
<dbReference type="AlphaFoldDB" id="A0A8C9U287"/>